<comment type="caution">
    <text evidence="1">The sequence shown here is derived from an EMBL/GenBank/DDBJ whole genome shotgun (WGS) entry which is preliminary data.</text>
</comment>
<evidence type="ECO:0000313" key="1">
    <source>
        <dbReference type="EMBL" id="GAG03538.1"/>
    </source>
</evidence>
<organism evidence="1">
    <name type="scientific">marine sediment metagenome</name>
    <dbReference type="NCBI Taxonomy" id="412755"/>
    <lineage>
        <taxon>unclassified sequences</taxon>
        <taxon>metagenomes</taxon>
        <taxon>ecological metagenomes</taxon>
    </lineage>
</organism>
<feature type="non-terminal residue" evidence="1">
    <location>
        <position position="1"/>
    </location>
</feature>
<reference evidence="1" key="1">
    <citation type="journal article" date="2014" name="Front. Microbiol.">
        <title>High frequency of phylogenetically diverse reductive dehalogenase-homologous genes in deep subseafloor sedimentary metagenomes.</title>
        <authorList>
            <person name="Kawai M."/>
            <person name="Futagami T."/>
            <person name="Toyoda A."/>
            <person name="Takaki Y."/>
            <person name="Nishi S."/>
            <person name="Hori S."/>
            <person name="Arai W."/>
            <person name="Tsubouchi T."/>
            <person name="Morono Y."/>
            <person name="Uchiyama I."/>
            <person name="Ito T."/>
            <person name="Fujiyama A."/>
            <person name="Inagaki F."/>
            <person name="Takami H."/>
        </authorList>
    </citation>
    <scope>NUCLEOTIDE SEQUENCE</scope>
    <source>
        <strain evidence="1">Expedition CK06-06</strain>
    </source>
</reference>
<accession>X0UTC2</accession>
<sequence>FSQMVVNGLQIPISITASHFTDVPRGHPAFKYIETLYDYSTQSKEPFFGFESSDGLKTALAHPEKHVRGVQAVEILSGLLNKKISSSMDSEAELTRAEAAQLVHQHL</sequence>
<gene>
    <name evidence="1" type="ORF">S01H1_34423</name>
</gene>
<protein>
    <submittedName>
        <fullName evidence="1">Uncharacterized protein</fullName>
    </submittedName>
</protein>
<name>X0UTC2_9ZZZZ</name>
<proteinExistence type="predicted"/>
<dbReference type="EMBL" id="BARS01021432">
    <property type="protein sequence ID" value="GAG03538.1"/>
    <property type="molecule type" value="Genomic_DNA"/>
</dbReference>
<dbReference type="AlphaFoldDB" id="X0UTC2"/>